<accession>A0ABU2MSG0</accession>
<dbReference type="PRINTS" id="PR00111">
    <property type="entry name" value="ABHYDROLASE"/>
</dbReference>
<evidence type="ECO:0000313" key="2">
    <source>
        <dbReference type="EMBL" id="MDT0344571.1"/>
    </source>
</evidence>
<dbReference type="InterPro" id="IPR000639">
    <property type="entry name" value="Epox_hydrolase-like"/>
</dbReference>
<dbReference type="SUPFAM" id="SSF53474">
    <property type="entry name" value="alpha/beta-Hydrolases"/>
    <property type="match status" value="1"/>
</dbReference>
<dbReference type="InterPro" id="IPR029058">
    <property type="entry name" value="AB_hydrolase_fold"/>
</dbReference>
<organism evidence="2 3">
    <name type="scientific">Streptomyces litchfieldiae</name>
    <dbReference type="NCBI Taxonomy" id="3075543"/>
    <lineage>
        <taxon>Bacteria</taxon>
        <taxon>Bacillati</taxon>
        <taxon>Actinomycetota</taxon>
        <taxon>Actinomycetes</taxon>
        <taxon>Kitasatosporales</taxon>
        <taxon>Streptomycetaceae</taxon>
        <taxon>Streptomyces</taxon>
    </lineage>
</organism>
<reference evidence="3" key="1">
    <citation type="submission" date="2023-07" db="EMBL/GenBank/DDBJ databases">
        <title>30 novel species of actinomycetes from the DSMZ collection.</title>
        <authorList>
            <person name="Nouioui I."/>
        </authorList>
    </citation>
    <scope>NUCLEOTIDE SEQUENCE [LARGE SCALE GENOMIC DNA]</scope>
    <source>
        <strain evidence="3">DSM 44938</strain>
    </source>
</reference>
<sequence>MATRPANDVVIRSHTHGGFRYTSRVVTSRPASGVTPIVLVGGAFQRKESWGRLEKALTDYATVITVDLPGWGDSDDLPAAYGFEFVADALAHLLDDLGRPWVHLAGGSYGTAVVWRLAQLRPGRVGRVVLVGTMPRLSERIRDGIRHTLELLDTGDIEQFATATVDVFMRGGTRRRVVNKDVIRRILVRNFSSASDREREKYRNNSLRLLKEDSALSPEPPVLAPTLCVTGEHDDFTGPAACREVARYCADGHVAIVSDADHLVHLERPAEVADLFIRFFDGQPLAGLEYCSLLERVGRPVPGPAARLSPRPAPVP</sequence>
<dbReference type="InterPro" id="IPR050266">
    <property type="entry name" value="AB_hydrolase_sf"/>
</dbReference>
<dbReference type="EMBL" id="JAVREL010000010">
    <property type="protein sequence ID" value="MDT0344571.1"/>
    <property type="molecule type" value="Genomic_DNA"/>
</dbReference>
<evidence type="ECO:0000313" key="3">
    <source>
        <dbReference type="Proteomes" id="UP001183246"/>
    </source>
</evidence>
<dbReference type="Proteomes" id="UP001183246">
    <property type="component" value="Unassembled WGS sequence"/>
</dbReference>
<protein>
    <submittedName>
        <fullName evidence="2">Alpha/beta hydrolase</fullName>
    </submittedName>
</protein>
<dbReference type="GO" id="GO:0016787">
    <property type="term" value="F:hydrolase activity"/>
    <property type="evidence" value="ECO:0007669"/>
    <property type="project" value="UniProtKB-KW"/>
</dbReference>
<dbReference type="Pfam" id="PF00561">
    <property type="entry name" value="Abhydrolase_1"/>
    <property type="match status" value="1"/>
</dbReference>
<comment type="caution">
    <text evidence="2">The sequence shown here is derived from an EMBL/GenBank/DDBJ whole genome shotgun (WGS) entry which is preliminary data.</text>
</comment>
<dbReference type="RefSeq" id="WP_311705703.1">
    <property type="nucleotide sequence ID" value="NZ_JAVREL010000010.1"/>
</dbReference>
<gene>
    <name evidence="2" type="ORF">RM590_18415</name>
</gene>
<dbReference type="InterPro" id="IPR000073">
    <property type="entry name" value="AB_hydrolase_1"/>
</dbReference>
<proteinExistence type="predicted"/>
<dbReference type="PANTHER" id="PTHR43798:SF33">
    <property type="entry name" value="HYDROLASE, PUTATIVE (AFU_ORTHOLOGUE AFUA_2G14860)-RELATED"/>
    <property type="match status" value="1"/>
</dbReference>
<feature type="domain" description="AB hydrolase-1" evidence="1">
    <location>
        <begin position="36"/>
        <end position="269"/>
    </location>
</feature>
<evidence type="ECO:0000259" key="1">
    <source>
        <dbReference type="Pfam" id="PF00561"/>
    </source>
</evidence>
<dbReference type="PRINTS" id="PR00412">
    <property type="entry name" value="EPOXHYDRLASE"/>
</dbReference>
<keyword evidence="2" id="KW-0378">Hydrolase</keyword>
<dbReference type="Gene3D" id="3.40.50.1820">
    <property type="entry name" value="alpha/beta hydrolase"/>
    <property type="match status" value="1"/>
</dbReference>
<keyword evidence="3" id="KW-1185">Reference proteome</keyword>
<dbReference type="PANTHER" id="PTHR43798">
    <property type="entry name" value="MONOACYLGLYCEROL LIPASE"/>
    <property type="match status" value="1"/>
</dbReference>
<name>A0ABU2MSG0_9ACTN</name>